<dbReference type="InterPro" id="IPR017932">
    <property type="entry name" value="GATase_2_dom"/>
</dbReference>
<comment type="catalytic activity">
    <reaction evidence="1">
        <text>D-fructose 6-phosphate + L-glutamine = D-glucosamine 6-phosphate + L-glutamate</text>
        <dbReference type="Rhea" id="RHEA:13237"/>
        <dbReference type="ChEBI" id="CHEBI:29985"/>
        <dbReference type="ChEBI" id="CHEBI:58359"/>
        <dbReference type="ChEBI" id="CHEBI:58725"/>
        <dbReference type="ChEBI" id="CHEBI:61527"/>
        <dbReference type="EC" id="2.6.1.16"/>
    </reaction>
</comment>
<reference evidence="10" key="2">
    <citation type="submission" date="2025-09" db="UniProtKB">
        <authorList>
            <consortium name="Ensembl"/>
        </authorList>
    </citation>
    <scope>IDENTIFICATION</scope>
</reference>
<dbReference type="GeneTree" id="ENSGT00940000158488"/>
<keyword evidence="4" id="KW-0597">Phosphoprotein</keyword>
<sequence length="674" mass="75879">MCIFAYLNYHVPRTRREILEVLIKGLRRLEYRGYDSAGVGIDGGNSKEWETNSKSIHLIKQTGKVKALDEEIHRQQDVDLDVEFDVHLGIAHTRWATHGVPSPVNSHPQRSDKNNEFIVIHNGIITNYKDLKKFLESKGYEFESETDTETIAKLVKYIYDNRESDDITFTTLVEQVTQQLEGAFALVLKSVHYPGEAVGSSCLSQFDVISKNLINNVICVFDIAGKDKKSCNTLPRMDEDTCLFPVDEKAVEYYFASDASAVIEHTNRVIFLEDDDIAAVRDGRLSIHRIKRTAGDHPARAIQTLQMELQQIMKGNFSSFMQKEIFEQPESVVNTMRGRVNFENNTVILGGLKDHIKEIQRCRRLIMIACGTSYHAGVATRQVLEELTELPVMVELASDFLDRNTPVFRDDVCFFISQSGETADSLLALRYCKGRGALTVGITNTVGSSISRETDCGVHINAGPEIGVASTKAYTSQFVALIMFALLMCDDRISMQPRRREIIQGLKVLPDLIKEVLSLDEEIQKLAAELYQQKSVLIMGRGYHYATCLEGALKIKEITYMHSEGILAGELKHGPLALVDKLMPVIMIIMRDHTYTKCQNALQQVVARQGRPIVICDKDDYETIKNSSRTIKVPHSVDCLQGILSVIPLQLLSFHLAVLRGFDVKSTVEEKNKK</sequence>
<dbReference type="CDD" id="cd00714">
    <property type="entry name" value="GFAT"/>
    <property type="match status" value="1"/>
</dbReference>
<keyword evidence="11" id="KW-1185">Reference proteome</keyword>
<dbReference type="Gene3D" id="3.60.20.10">
    <property type="entry name" value="Glutamine Phosphoribosylpyrophosphate, subunit 1, domain 1"/>
    <property type="match status" value="1"/>
</dbReference>
<dbReference type="CDD" id="cd05009">
    <property type="entry name" value="SIS_GlmS_GlmD_2"/>
    <property type="match status" value="1"/>
</dbReference>
<evidence type="ECO:0000256" key="1">
    <source>
        <dbReference type="ARBA" id="ARBA00001031"/>
    </source>
</evidence>
<feature type="domain" description="SIS" evidence="9">
    <location>
        <begin position="355"/>
        <end position="494"/>
    </location>
</feature>
<dbReference type="PANTHER" id="PTHR10937">
    <property type="entry name" value="GLUCOSAMINE--FRUCTOSE-6-PHOSPHATE AMINOTRANSFERASE, ISOMERIZING"/>
    <property type="match status" value="1"/>
</dbReference>
<dbReference type="EC" id="2.6.1.16" evidence="3"/>
<dbReference type="SUPFAM" id="SSF56235">
    <property type="entry name" value="N-terminal nucleophile aminohydrolases (Ntn hydrolases)"/>
    <property type="match status" value="1"/>
</dbReference>
<evidence type="ECO:0000256" key="5">
    <source>
        <dbReference type="ARBA" id="ARBA00022679"/>
    </source>
</evidence>
<dbReference type="AlphaFoldDB" id="A0A9J8A6K3"/>
<dbReference type="InterPro" id="IPR035466">
    <property type="entry name" value="GlmS/AgaS_SIS"/>
</dbReference>
<keyword evidence="6" id="KW-0677">Repeat</keyword>
<dbReference type="PROSITE" id="PS51278">
    <property type="entry name" value="GATASE_TYPE_2"/>
    <property type="match status" value="1"/>
</dbReference>
<keyword evidence="5" id="KW-0808">Transferase</keyword>
<proteinExistence type="predicted"/>
<keyword evidence="7" id="KW-0315">Glutamine amidotransferase</keyword>
<dbReference type="Pfam" id="PF13522">
    <property type="entry name" value="GATase_6"/>
    <property type="match status" value="1"/>
</dbReference>
<reference evidence="10" key="1">
    <citation type="submission" date="2025-08" db="UniProtKB">
        <authorList>
            <consortium name="Ensembl"/>
        </authorList>
    </citation>
    <scope>IDENTIFICATION</scope>
</reference>
<name>A0A9J8A6K3_CYPCA</name>
<evidence type="ECO:0000256" key="2">
    <source>
        <dbReference type="ARBA" id="ARBA00004775"/>
    </source>
</evidence>
<evidence type="ECO:0000256" key="6">
    <source>
        <dbReference type="ARBA" id="ARBA00022737"/>
    </source>
</evidence>
<dbReference type="GO" id="GO:0006047">
    <property type="term" value="P:UDP-N-acetylglucosamine metabolic process"/>
    <property type="evidence" value="ECO:0007669"/>
    <property type="project" value="TreeGrafter"/>
</dbReference>
<dbReference type="SUPFAM" id="SSF53697">
    <property type="entry name" value="SIS domain"/>
    <property type="match status" value="1"/>
</dbReference>
<evidence type="ECO:0000259" key="9">
    <source>
        <dbReference type="PROSITE" id="PS51464"/>
    </source>
</evidence>
<dbReference type="GO" id="GO:0097367">
    <property type="term" value="F:carbohydrate derivative binding"/>
    <property type="evidence" value="ECO:0007669"/>
    <property type="project" value="InterPro"/>
</dbReference>
<feature type="domain" description="Glutamine amidotransferase type-2" evidence="8">
    <location>
        <begin position="2"/>
        <end position="283"/>
    </location>
</feature>
<dbReference type="PANTHER" id="PTHR10937:SF12">
    <property type="entry name" value="GLUTAMINE--FRUCTOSE-6-PHOSPHATE AMINOTRANSFERASE [ISOMERIZING] 1"/>
    <property type="match status" value="1"/>
</dbReference>
<dbReference type="Ensembl" id="ENSCCRT00000113514.1">
    <property type="protein sequence ID" value="ENSCCRP00000139603.1"/>
    <property type="gene ID" value="ENSCCRG00000055628.1"/>
</dbReference>
<dbReference type="InterPro" id="IPR029055">
    <property type="entry name" value="Ntn_hydrolases_N"/>
</dbReference>
<dbReference type="GO" id="GO:0006487">
    <property type="term" value="P:protein N-linked glycosylation"/>
    <property type="evidence" value="ECO:0007669"/>
    <property type="project" value="TreeGrafter"/>
</dbReference>
<dbReference type="InterPro" id="IPR001347">
    <property type="entry name" value="SIS_dom"/>
</dbReference>
<dbReference type="InterPro" id="IPR046348">
    <property type="entry name" value="SIS_dom_sf"/>
</dbReference>
<evidence type="ECO:0000256" key="3">
    <source>
        <dbReference type="ARBA" id="ARBA00012916"/>
    </source>
</evidence>
<evidence type="ECO:0000259" key="8">
    <source>
        <dbReference type="PROSITE" id="PS51278"/>
    </source>
</evidence>
<dbReference type="Proteomes" id="UP001108240">
    <property type="component" value="Unplaced"/>
</dbReference>
<evidence type="ECO:0000256" key="4">
    <source>
        <dbReference type="ARBA" id="ARBA00022553"/>
    </source>
</evidence>
<dbReference type="Pfam" id="PF01380">
    <property type="entry name" value="SIS"/>
    <property type="match status" value="2"/>
</dbReference>
<dbReference type="Gene3D" id="3.40.50.10490">
    <property type="entry name" value="Glucose-6-phosphate isomerase like protein, domain 1"/>
    <property type="match status" value="2"/>
</dbReference>
<accession>A0A9J8A6K3</accession>
<dbReference type="CDD" id="cd05008">
    <property type="entry name" value="SIS_GlmS_GlmD_1"/>
    <property type="match status" value="1"/>
</dbReference>
<dbReference type="GO" id="GO:0006002">
    <property type="term" value="P:fructose 6-phosphate metabolic process"/>
    <property type="evidence" value="ECO:0007669"/>
    <property type="project" value="TreeGrafter"/>
</dbReference>
<dbReference type="InterPro" id="IPR035490">
    <property type="entry name" value="GlmS/FrlB_SIS"/>
</dbReference>
<dbReference type="PROSITE" id="PS51464">
    <property type="entry name" value="SIS"/>
    <property type="match status" value="2"/>
</dbReference>
<dbReference type="NCBIfam" id="NF001484">
    <property type="entry name" value="PRK00331.1"/>
    <property type="match status" value="1"/>
</dbReference>
<dbReference type="GO" id="GO:0004360">
    <property type="term" value="F:glutamine-fructose-6-phosphate transaminase (isomerizing) activity"/>
    <property type="evidence" value="ECO:0007669"/>
    <property type="project" value="UniProtKB-EC"/>
</dbReference>
<protein>
    <recommendedName>
        <fullName evidence="3">glutamine--fructose-6-phosphate transaminase (isomerizing)</fullName>
        <ecNumber evidence="3">2.6.1.16</ecNumber>
    </recommendedName>
</protein>
<evidence type="ECO:0000313" key="11">
    <source>
        <dbReference type="Proteomes" id="UP001108240"/>
    </source>
</evidence>
<dbReference type="InterPro" id="IPR047084">
    <property type="entry name" value="GFAT_N"/>
</dbReference>
<organism evidence="10 11">
    <name type="scientific">Cyprinus carpio carpio</name>
    <dbReference type="NCBI Taxonomy" id="630221"/>
    <lineage>
        <taxon>Eukaryota</taxon>
        <taxon>Metazoa</taxon>
        <taxon>Chordata</taxon>
        <taxon>Craniata</taxon>
        <taxon>Vertebrata</taxon>
        <taxon>Euteleostomi</taxon>
        <taxon>Actinopterygii</taxon>
        <taxon>Neopterygii</taxon>
        <taxon>Teleostei</taxon>
        <taxon>Ostariophysi</taxon>
        <taxon>Cypriniformes</taxon>
        <taxon>Cyprinidae</taxon>
        <taxon>Cyprininae</taxon>
        <taxon>Cyprinus</taxon>
    </lineage>
</organism>
<comment type="pathway">
    <text evidence="2">Nucleotide-sugar biosynthesis; UDP-N-acetyl-alpha-D-glucosamine biosynthesis; alpha-D-glucosamine 6-phosphate from D-fructose 6-phosphate: step 1/1.</text>
</comment>
<dbReference type="FunFam" id="3.40.50.10490:FF:000126">
    <property type="entry name" value="Glutamine--fructose-6-phosphate aminotransferase [isomerizing] 1"/>
    <property type="match status" value="1"/>
</dbReference>
<feature type="domain" description="SIS" evidence="9">
    <location>
        <begin position="526"/>
        <end position="667"/>
    </location>
</feature>
<evidence type="ECO:0000313" key="10">
    <source>
        <dbReference type="Ensembl" id="ENSCCRP00000139603.1"/>
    </source>
</evidence>
<evidence type="ECO:0000256" key="7">
    <source>
        <dbReference type="ARBA" id="ARBA00022962"/>
    </source>
</evidence>
<dbReference type="FunFam" id="3.40.50.10490:FF:000001">
    <property type="entry name" value="Glutamine--fructose-6-phosphate aminotransferase [isomerizing]"/>
    <property type="match status" value="1"/>
</dbReference>